<gene>
    <name evidence="4" type="ordered locus">Cag_0799</name>
</gene>
<reference evidence="4" key="1">
    <citation type="submission" date="2005-08" db="EMBL/GenBank/DDBJ databases">
        <title>Complete sequence of Chlorobium chlorochromatii CaD3.</title>
        <authorList>
            <person name="Copeland A."/>
            <person name="Lucas S."/>
            <person name="Lapidus A."/>
            <person name="Barry K."/>
            <person name="Detter J.C."/>
            <person name="Glavina T."/>
            <person name="Hammon N."/>
            <person name="Israni S."/>
            <person name="Pitluck S."/>
            <person name="Bryant D."/>
            <person name="Schmutz J."/>
            <person name="Larimer F."/>
            <person name="Land M."/>
            <person name="Kyrpides N."/>
            <person name="Ivanova N."/>
            <person name="Richardson P."/>
        </authorList>
    </citation>
    <scope>NUCLEOTIDE SEQUENCE [LARGE SCALE GENOMIC DNA]</scope>
    <source>
        <strain evidence="4">CaD3</strain>
    </source>
</reference>
<dbReference type="Gene3D" id="1.10.1060.10">
    <property type="entry name" value="Alpha-helical ferredoxin"/>
    <property type="match status" value="1"/>
</dbReference>
<evidence type="ECO:0000313" key="4">
    <source>
        <dbReference type="EMBL" id="ABB28065.1"/>
    </source>
</evidence>
<dbReference type="PANTHER" id="PTHR42934">
    <property type="entry name" value="GLYCOLATE OXIDASE SUBUNIT GLCD"/>
    <property type="match status" value="1"/>
</dbReference>
<dbReference type="Pfam" id="PF13183">
    <property type="entry name" value="Fer4_8"/>
    <property type="match status" value="1"/>
</dbReference>
<dbReference type="SUPFAM" id="SSF46548">
    <property type="entry name" value="alpha-helical ferredoxin"/>
    <property type="match status" value="1"/>
</dbReference>
<organism evidence="4">
    <name type="scientific">Chlorobium chlorochromatii (strain CaD3)</name>
    <dbReference type="NCBI Taxonomy" id="340177"/>
    <lineage>
        <taxon>Bacteria</taxon>
        <taxon>Pseudomonadati</taxon>
        <taxon>Chlorobiota</taxon>
        <taxon>Chlorobiia</taxon>
        <taxon>Chlorobiales</taxon>
        <taxon>Chlorobiaceae</taxon>
        <taxon>Chlorobium/Pelodictyon group</taxon>
        <taxon>Chlorobium</taxon>
    </lineage>
</organism>
<dbReference type="InterPro" id="IPR016166">
    <property type="entry name" value="FAD-bd_PCMH"/>
</dbReference>
<keyword evidence="4" id="KW-0560">Oxidoreductase</keyword>
<dbReference type="InterPro" id="IPR004113">
    <property type="entry name" value="FAD-bd_oxidored_4_C"/>
</dbReference>
<dbReference type="SUPFAM" id="SSF55103">
    <property type="entry name" value="FAD-linked oxidases, C-terminal domain"/>
    <property type="match status" value="1"/>
</dbReference>
<dbReference type="OrthoDB" id="9767256at2"/>
<dbReference type="Gene3D" id="3.30.465.10">
    <property type="match status" value="1"/>
</dbReference>
<dbReference type="STRING" id="340177.Cag_0799"/>
<dbReference type="InterPro" id="IPR006094">
    <property type="entry name" value="Oxid_FAD_bind_N"/>
</dbReference>
<dbReference type="EC" id="1.1.2.4" evidence="4"/>
<dbReference type="Pfam" id="PF02913">
    <property type="entry name" value="FAD-oxidase_C"/>
    <property type="match status" value="2"/>
</dbReference>
<dbReference type="GO" id="GO:0004458">
    <property type="term" value="F:D-lactate dehydrogenase (cytochrome) activity"/>
    <property type="evidence" value="ECO:0007669"/>
    <property type="project" value="UniProtKB-EC"/>
</dbReference>
<proteinExistence type="predicted"/>
<dbReference type="InterPro" id="IPR016169">
    <property type="entry name" value="FAD-bd_PCMH_sub2"/>
</dbReference>
<dbReference type="InterPro" id="IPR017896">
    <property type="entry name" value="4Fe4S_Fe-S-bd"/>
</dbReference>
<dbReference type="InterPro" id="IPR036318">
    <property type="entry name" value="FAD-bd_PCMH-like_sf"/>
</dbReference>
<dbReference type="HOGENOM" id="CLU_262983_0_0_10"/>
<dbReference type="eggNOG" id="COG0277">
    <property type="taxonomic scope" value="Bacteria"/>
</dbReference>
<dbReference type="InterPro" id="IPR004017">
    <property type="entry name" value="Cys_rich_dom"/>
</dbReference>
<name>Q3ASG0_CHLCH</name>
<dbReference type="InterPro" id="IPR022153">
    <property type="entry name" value="DUF3683"/>
</dbReference>
<dbReference type="InterPro" id="IPR051914">
    <property type="entry name" value="FAD-linked_OxidoTrans_Type4"/>
</dbReference>
<dbReference type="SUPFAM" id="SSF56176">
    <property type="entry name" value="FAD-binding/transporter-associated domain-like"/>
    <property type="match status" value="1"/>
</dbReference>
<protein>
    <submittedName>
        <fullName evidence="4">Oxidoreductase, FAD-binding protein</fullName>
        <ecNumber evidence="4">1.1.2.4</ecNumber>
    </submittedName>
</protein>
<dbReference type="eggNOG" id="COG0247">
    <property type="taxonomic scope" value="Bacteria"/>
</dbReference>
<dbReference type="EMBL" id="CP000108">
    <property type="protein sequence ID" value="ABB28065.1"/>
    <property type="molecule type" value="Genomic_DNA"/>
</dbReference>
<evidence type="ECO:0000256" key="2">
    <source>
        <dbReference type="ARBA" id="ARBA00022827"/>
    </source>
</evidence>
<dbReference type="Pfam" id="PF12447">
    <property type="entry name" value="DUF3683"/>
    <property type="match status" value="1"/>
</dbReference>
<evidence type="ECO:0000256" key="1">
    <source>
        <dbReference type="ARBA" id="ARBA00022630"/>
    </source>
</evidence>
<sequence length="1214" mass="134651">MKPANTAPREIPFNYTSASDRQAISFLLGHDVVRMLDELRERRVTGRSARLLMGIIGEILIHRRNPYLFQELVESVPRRRRLFERAFREVDTIAEAANGDARVTTIVAAVREQLQRFHVAVEKTPELRRRMKRELGAVVGVKNVLFDPFSLSAHTTDATDWRLYVPVAVVTPDEEAQVAPLITAIAALGLFAIPRGAGTGLTGGAVPLRPGCVIINMEKLNHIRGISERDFQLEDGEISPASVIEVEAGVVTEKAMEAAEEHGLVFATDPTSEWSCTIGGNIAENAGGKMAVRWGTCIDNLLEWRIAMPSGENWTVRRVDHRLRKILHEDSVTFEVINDAGKRLERIELRGTDIRKKGLWKDITNKALGGVPGLQKEGTDGVITSATFVLYPKYPHKRTFCLEFFGPDMDEASKVIVELSKIFPHQVEYCGVLLALEHFDDEYIRAIDYKVKAPRAQTPKAVLLIDLAGNKADEVQAGLAKVEALLAEHPNTLMFVANDAAEAVRFWADRKKLGAIARRTNAFKLNEDIVIPLLALAEFARFVDKVNIDEERYAQRRFVARARDVLATAEVKGDGGRFASKIPAGIALCDAFDARIVAEPEELLRTLAIIQELASELGELVQGYPDMQSALDNAYQQVRDRRIVIATHMHAGDGNVHVNIPVLSNDRPMLERADKVVDHVMEKVVALGGVVSGEHGIGVTKLKYLDAAIVDELSRYRRKVDPKGIMNPGKLEDYEALGHIFTPSFNLLELEAHILQRAQIEELSKKVDYCIRCGKCKTDCCVYYPARGMFYHPRNKNLAIGSLIEALLFDAQRERSTDFALLQWLEEVADHCTICHKCLKPCPVDIDTGEVSVLERKILSEWGFKHTSPVTDMTLHYLDSRSPITNALFRSIVLRMGGAAQRVGHKLTQPLQPKLDPPALYPLRLLRSAVPPVPQETLRDVLPDCEADQVLLFEPHSGEATANLFYFPGCGSERLHSTISMAALHVLLQQGCRVVLPPPFLCCGFPAHVNAKSDQYSSIVLRNTVLFSQIRETFSYLDFDACIVTCGTCMEGLDAIETEKLFGGKILDVASFVKSSGLTLKDEEHGEGEYLYHAPCHDSLNGKARETLKAIGGFGSVKAIPHCCSEAGTLALSRPDITDSMLHRKRDAIMEELPNGEKRIMLTNCPSCVQGLGRNRDLGIEPKHIAVALAEKISGATWLDIFKKEAAQAKAIRF</sequence>
<dbReference type="PANTHER" id="PTHR42934:SF2">
    <property type="entry name" value="GLYCOLATE OXIDASE SUBUNIT GLCD"/>
    <property type="match status" value="1"/>
</dbReference>
<accession>Q3ASG0</accession>
<dbReference type="PROSITE" id="PS51387">
    <property type="entry name" value="FAD_PCMH"/>
    <property type="match status" value="1"/>
</dbReference>
<keyword evidence="1" id="KW-0285">Flavoprotein</keyword>
<feature type="domain" description="FAD-binding PCMH-type" evidence="3">
    <location>
        <begin position="162"/>
        <end position="393"/>
    </location>
</feature>
<keyword evidence="2" id="KW-0274">FAD</keyword>
<dbReference type="Pfam" id="PF02754">
    <property type="entry name" value="CCG"/>
    <property type="match status" value="2"/>
</dbReference>
<dbReference type="GO" id="GO:0071949">
    <property type="term" value="F:FAD binding"/>
    <property type="evidence" value="ECO:0007669"/>
    <property type="project" value="InterPro"/>
</dbReference>
<dbReference type="InterPro" id="IPR016164">
    <property type="entry name" value="FAD-linked_Oxase-like_C"/>
</dbReference>
<dbReference type="GO" id="GO:0051536">
    <property type="term" value="F:iron-sulfur cluster binding"/>
    <property type="evidence" value="ECO:0007669"/>
    <property type="project" value="InterPro"/>
</dbReference>
<dbReference type="AlphaFoldDB" id="Q3ASG0"/>
<dbReference type="KEGG" id="cch:Cag_0799"/>
<dbReference type="Pfam" id="PF01565">
    <property type="entry name" value="FAD_binding_4"/>
    <property type="match status" value="1"/>
</dbReference>
<dbReference type="Gene3D" id="3.30.70.2740">
    <property type="match status" value="1"/>
</dbReference>
<dbReference type="InterPro" id="IPR009051">
    <property type="entry name" value="Helical_ferredxn"/>
</dbReference>
<evidence type="ECO:0000259" key="3">
    <source>
        <dbReference type="PROSITE" id="PS51387"/>
    </source>
</evidence>